<dbReference type="Proteomes" id="UP000036958">
    <property type="component" value="Unassembled WGS sequence"/>
</dbReference>
<evidence type="ECO:0000313" key="2">
    <source>
        <dbReference type="EMBL" id="KOH43356.1"/>
    </source>
</evidence>
<dbReference type="InterPro" id="IPR010895">
    <property type="entry name" value="CHRD"/>
</dbReference>
<dbReference type="RefSeq" id="WP_053186712.1">
    <property type="nucleotide sequence ID" value="NZ_LGIA01000190.1"/>
</dbReference>
<organism evidence="2 3">
    <name type="scientific">Sunxiuqinia dokdonensis</name>
    <dbReference type="NCBI Taxonomy" id="1409788"/>
    <lineage>
        <taxon>Bacteria</taxon>
        <taxon>Pseudomonadati</taxon>
        <taxon>Bacteroidota</taxon>
        <taxon>Bacteroidia</taxon>
        <taxon>Marinilabiliales</taxon>
        <taxon>Prolixibacteraceae</taxon>
        <taxon>Sunxiuqinia</taxon>
    </lineage>
</organism>
<keyword evidence="3" id="KW-1185">Reference proteome</keyword>
<gene>
    <name evidence="2" type="ORF">NC99_37830</name>
</gene>
<comment type="caution">
    <text evidence="2">The sequence shown here is derived from an EMBL/GenBank/DDBJ whole genome shotgun (WGS) entry which is preliminary data.</text>
</comment>
<dbReference type="SMART" id="SM00754">
    <property type="entry name" value="CHRD"/>
    <property type="match status" value="1"/>
</dbReference>
<accession>A0A0L8V4J5</accession>
<dbReference type="OrthoDB" id="571052at2"/>
<proteinExistence type="predicted"/>
<dbReference type="PROSITE" id="PS50933">
    <property type="entry name" value="CHRD"/>
    <property type="match status" value="1"/>
</dbReference>
<name>A0A0L8V4J5_9BACT</name>
<dbReference type="EMBL" id="LGIA01000190">
    <property type="protein sequence ID" value="KOH43356.1"/>
    <property type="molecule type" value="Genomic_DNA"/>
</dbReference>
<dbReference type="PROSITE" id="PS51257">
    <property type="entry name" value="PROKAR_LIPOPROTEIN"/>
    <property type="match status" value="1"/>
</dbReference>
<protein>
    <recommendedName>
        <fullName evidence="1">CHRD domain-containing protein</fullName>
    </recommendedName>
</protein>
<evidence type="ECO:0000313" key="3">
    <source>
        <dbReference type="Proteomes" id="UP000036958"/>
    </source>
</evidence>
<dbReference type="Pfam" id="PF07452">
    <property type="entry name" value="CHRD"/>
    <property type="match status" value="1"/>
</dbReference>
<feature type="domain" description="CHRD" evidence="1">
    <location>
        <begin position="41"/>
        <end position="156"/>
    </location>
</feature>
<evidence type="ECO:0000259" key="1">
    <source>
        <dbReference type="PROSITE" id="PS50933"/>
    </source>
</evidence>
<sequence length="168" mass="17622">MKTINDLFKEKVSWTAVLVILFFVGMTSCGDDSDPEEMVDMKVNYSADFVKANDEVTTSATGSATATYDPATMELSYSATWSGLGSNAVNMHFHNDGPVMVGIPGFPEATGGTVSGTISLTSQQASDLAAGKIYMMIHTVDYPGGEVNATLTKSSSSSNNTGENGSGY</sequence>
<dbReference type="AlphaFoldDB" id="A0A0L8V4J5"/>
<dbReference type="STRING" id="1409788.NC99_37830"/>
<reference evidence="3" key="1">
    <citation type="submission" date="2015-07" db="EMBL/GenBank/DDBJ databases">
        <title>Genome sequencing of Sunxiuqinia dokdonensis strain SK.</title>
        <authorList>
            <person name="Ahn S."/>
            <person name="Kim B.-C."/>
        </authorList>
    </citation>
    <scope>NUCLEOTIDE SEQUENCE [LARGE SCALE GENOMIC DNA]</scope>
    <source>
        <strain evidence="3">SK</strain>
    </source>
</reference>